<comment type="catalytic activity">
    <reaction evidence="3">
        <text>(2R,3S)-3-isopropylmalate = (2S)-2-isopropylmalate</text>
        <dbReference type="Rhea" id="RHEA:32287"/>
        <dbReference type="ChEBI" id="CHEBI:1178"/>
        <dbReference type="ChEBI" id="CHEBI:35121"/>
        <dbReference type="EC" id="4.2.1.33"/>
    </reaction>
</comment>
<dbReference type="HAMAP" id="MF_01032">
    <property type="entry name" value="LeuD_type2"/>
    <property type="match status" value="1"/>
</dbReference>
<dbReference type="InterPro" id="IPR033940">
    <property type="entry name" value="IPMI_Swivel"/>
</dbReference>
<dbReference type="NCBIfam" id="TIGR02087">
    <property type="entry name" value="LEUD_arch"/>
    <property type="match status" value="1"/>
</dbReference>
<dbReference type="InterPro" id="IPR011827">
    <property type="entry name" value="LeuD_type2/HacB/DmdB"/>
</dbReference>
<evidence type="ECO:0000256" key="1">
    <source>
        <dbReference type="ARBA" id="ARBA00009869"/>
    </source>
</evidence>
<organism evidence="5 6">
    <name type="scientific">Methanothermobacter defluvii</name>
    <dbReference type="NCBI Taxonomy" id="49339"/>
    <lineage>
        <taxon>Archaea</taxon>
        <taxon>Methanobacteriati</taxon>
        <taxon>Methanobacteriota</taxon>
        <taxon>Methanomada group</taxon>
        <taxon>Methanobacteria</taxon>
        <taxon>Methanobacteriales</taxon>
        <taxon>Methanobacteriaceae</taxon>
        <taxon>Methanothermobacter</taxon>
    </lineage>
</organism>
<comment type="pathway">
    <text evidence="3">Amino-acid biosynthesis; L-leucine biosynthesis; L-leucine from 3-methyl-2-oxobutanoate: step 2/4.</text>
</comment>
<evidence type="ECO:0000259" key="4">
    <source>
        <dbReference type="Pfam" id="PF00694"/>
    </source>
</evidence>
<dbReference type="PANTHER" id="PTHR43345:SF2">
    <property type="entry name" value="3-ISOPROPYLMALATE DEHYDRATASE SMALL SUBUNIT 1"/>
    <property type="match status" value="1"/>
</dbReference>
<accession>A0A371NDQ1</accession>
<dbReference type="EC" id="4.2.1.33" evidence="3"/>
<comment type="caution">
    <text evidence="3">Lacks conserved residue(s) required for the propagation of feature annotation.</text>
</comment>
<dbReference type="Proteomes" id="UP000256864">
    <property type="component" value="Unassembled WGS sequence"/>
</dbReference>
<comment type="similarity">
    <text evidence="1 3">Belongs to the LeuD family. LeuD type 2 subfamily.</text>
</comment>
<dbReference type="SMR" id="A0A371NDQ1"/>
<dbReference type="GeneID" id="82297824"/>
<dbReference type="EMBL" id="QREL01000001">
    <property type="protein sequence ID" value="REE28016.1"/>
    <property type="molecule type" value="Genomic_DNA"/>
</dbReference>
<sequence length="162" mass="17956">MKGKVWKFPDDVDTDIIIPGRYLVMRDPEKLREHVMEGLDPEFPSKVKPGDFIVAGKNFGCGSSREHAPLALKGAGIAAVIAESFARIFYRNAINVGIPLLEAPGITEKLNEGDEIEVDLDRGVIIRGDDEFPFKKLPDFMVEILEKGGLIPYLKKKGDFKG</sequence>
<proteinExistence type="inferred from homology"/>
<dbReference type="GO" id="GO:0009098">
    <property type="term" value="P:L-leucine biosynthetic process"/>
    <property type="evidence" value="ECO:0007669"/>
    <property type="project" value="UniProtKB-UniRule"/>
</dbReference>
<comment type="caution">
    <text evidence="5">The sequence shown here is derived from an EMBL/GenBank/DDBJ whole genome shotgun (WGS) entry which is preliminary data.</text>
</comment>
<comment type="function">
    <text evidence="3">Catalyzes the isomerization between 2-isopropylmalate and 3-isopropylmalate, via the formation of 2-isopropylmaleate.</text>
</comment>
<gene>
    <name evidence="3" type="primary">leuD</name>
    <name evidence="5" type="ORF">C7452_0002</name>
</gene>
<dbReference type="CDD" id="cd01577">
    <property type="entry name" value="IPMI_Swivel"/>
    <property type="match status" value="1"/>
</dbReference>
<comment type="subunit">
    <text evidence="3">Heterodimer of LeuC and LeuD.</text>
</comment>
<dbReference type="InterPro" id="IPR000573">
    <property type="entry name" value="AconitaseA/IPMdHydase_ssu_swvl"/>
</dbReference>
<protein>
    <recommendedName>
        <fullName evidence="3">3-isopropylmalate dehydratase small subunit</fullName>
        <ecNumber evidence="3">4.2.1.33</ecNumber>
    </recommendedName>
    <alternativeName>
        <fullName evidence="3">Alpha-IPM isomerase</fullName>
        <shortName evidence="3">IPMI</shortName>
    </alternativeName>
    <alternativeName>
        <fullName evidence="3">Isopropylmalate isomerase</fullName>
    </alternativeName>
</protein>
<keyword evidence="3" id="KW-0100">Branched-chain amino acid biosynthesis</keyword>
<dbReference type="PANTHER" id="PTHR43345">
    <property type="entry name" value="3-ISOPROPYLMALATE DEHYDRATASE SMALL SUBUNIT 2-RELATED-RELATED"/>
    <property type="match status" value="1"/>
</dbReference>
<dbReference type="Pfam" id="PF00694">
    <property type="entry name" value="Aconitase_C"/>
    <property type="match status" value="1"/>
</dbReference>
<keyword evidence="6" id="KW-1185">Reference proteome</keyword>
<evidence type="ECO:0000313" key="6">
    <source>
        <dbReference type="Proteomes" id="UP000256864"/>
    </source>
</evidence>
<dbReference type="GO" id="GO:0003861">
    <property type="term" value="F:3-isopropylmalate dehydratase activity"/>
    <property type="evidence" value="ECO:0007669"/>
    <property type="project" value="UniProtKB-UniRule"/>
</dbReference>
<evidence type="ECO:0000256" key="2">
    <source>
        <dbReference type="ARBA" id="ARBA00023239"/>
    </source>
</evidence>
<evidence type="ECO:0000313" key="5">
    <source>
        <dbReference type="EMBL" id="REE28016.1"/>
    </source>
</evidence>
<dbReference type="FunFam" id="3.20.19.10:FF:000007">
    <property type="entry name" value="Isopropylmalate/citramalate isomerase small subunit"/>
    <property type="match status" value="1"/>
</dbReference>
<dbReference type="UniPathway" id="UPA00048">
    <property type="reaction ID" value="UER00071"/>
</dbReference>
<keyword evidence="2 3" id="KW-0456">Lyase</keyword>
<dbReference type="InterPro" id="IPR050075">
    <property type="entry name" value="LeuD"/>
</dbReference>
<name>A0A371NDQ1_9EURY</name>
<feature type="domain" description="Aconitase A/isopropylmalate dehydratase small subunit swivel" evidence="4">
    <location>
        <begin position="36"/>
        <end position="98"/>
    </location>
</feature>
<evidence type="ECO:0000256" key="3">
    <source>
        <dbReference type="HAMAP-Rule" id="MF_01032"/>
    </source>
</evidence>
<dbReference type="AlphaFoldDB" id="A0A371NDQ1"/>
<keyword evidence="3" id="KW-0028">Amino-acid biosynthesis</keyword>
<dbReference type="RefSeq" id="WP_010876999.1">
    <property type="nucleotide sequence ID" value="NZ_QREL01000001.1"/>
</dbReference>
<keyword evidence="3" id="KW-0432">Leucine biosynthesis</keyword>
<dbReference type="Gene3D" id="3.20.19.10">
    <property type="entry name" value="Aconitase, domain 4"/>
    <property type="match status" value="1"/>
</dbReference>
<reference evidence="5 6" key="1">
    <citation type="submission" date="2018-07" db="EMBL/GenBank/DDBJ databases">
        <title>Genomic Encyclopedia of Type Strains, Phase IV (KMG-IV): sequencing the most valuable type-strain genomes for metagenomic binning, comparative biology and taxonomic classification.</title>
        <authorList>
            <person name="Goeker M."/>
        </authorList>
    </citation>
    <scope>NUCLEOTIDE SEQUENCE [LARGE SCALE GENOMIC DNA]</scope>
    <source>
        <strain evidence="5 6">DSM 7466</strain>
    </source>
</reference>
<dbReference type="InterPro" id="IPR015928">
    <property type="entry name" value="Aconitase/3IPM_dehydase_swvl"/>
</dbReference>
<dbReference type="SUPFAM" id="SSF52016">
    <property type="entry name" value="LeuD/IlvD-like"/>
    <property type="match status" value="1"/>
</dbReference>